<accession>A0A2N8TMN1</accession>
<dbReference type="NCBIfam" id="NF042935">
    <property type="entry name" value="SCO6880_fam"/>
    <property type="match status" value="1"/>
</dbReference>
<evidence type="ECO:0008006" key="3">
    <source>
        <dbReference type="Google" id="ProtNLM"/>
    </source>
</evidence>
<evidence type="ECO:0000313" key="1">
    <source>
        <dbReference type="EMBL" id="PNG20233.1"/>
    </source>
</evidence>
<proteinExistence type="predicted"/>
<name>A0A2N8TMN1_9ACTN</name>
<comment type="caution">
    <text evidence="1">The sequence shown here is derived from an EMBL/GenBank/DDBJ whole genome shotgun (WGS) entry which is preliminary data.</text>
</comment>
<reference evidence="1 2" key="1">
    <citation type="submission" date="2018-01" db="EMBL/GenBank/DDBJ databases">
        <title>Draft genome sequence of Streptomyces sp. 13K301.</title>
        <authorList>
            <person name="Sahin N."/>
            <person name="Saygin H."/>
            <person name="Ay H."/>
        </authorList>
    </citation>
    <scope>NUCLEOTIDE SEQUENCE [LARGE SCALE GENOMIC DNA]</scope>
    <source>
        <strain evidence="1 2">13K301</strain>
    </source>
</reference>
<keyword evidence="2" id="KW-1185">Reference proteome</keyword>
<gene>
    <name evidence="1" type="ORF">C1J00_21410</name>
</gene>
<evidence type="ECO:0000313" key="2">
    <source>
        <dbReference type="Proteomes" id="UP000235943"/>
    </source>
</evidence>
<dbReference type="Proteomes" id="UP000235943">
    <property type="component" value="Unassembled WGS sequence"/>
</dbReference>
<dbReference type="InterPro" id="IPR049978">
    <property type="entry name" value="SCO6880-like"/>
</dbReference>
<dbReference type="OrthoDB" id="4505949at2"/>
<protein>
    <recommendedName>
        <fullName evidence="3">Integral membrane protein</fullName>
    </recommendedName>
</protein>
<sequence>MSALAYYWAKFAWKRASRYDATSYRRLLLPHPYALDLPGVGASSTLIKAHDPTTGRAVGVVHDRATGYMTVTTLLAPGGSLMAPTAAVQSSLRTWSAVLDAMSTDEQVKGASVTIQITPGAGEALGDDVKARKDPNAPQLAKQVIDELVRTTPHATASVAPWMSVTVDPNASANPPADLAEQVAEALRVVDSLDLSGTGTDIERRATDVDLRRIVRSAYDPEVFNARDREFEELSWSECGPQAADDDWETYAHDGGVSVSWVLREMPRRPIPYSVLLPLLAPGRYQRRITIAYRVLDPLEGEAVLEREISHAHQRAQATAEVKGRAKYSQRADAQRAEKAAAQVAAGAQVVDWTLMVTATARSTADLPAARQELARAVKATRGIRMRSAYGAQAAVFAAGLPIGYNPLVKD</sequence>
<dbReference type="EMBL" id="POUC01000157">
    <property type="protein sequence ID" value="PNG20233.1"/>
    <property type="molecule type" value="Genomic_DNA"/>
</dbReference>
<dbReference type="AlphaFoldDB" id="A0A2N8TMN1"/>
<organism evidence="1 2">
    <name type="scientific">Streptomyces cahuitamycinicus</name>
    <dbReference type="NCBI Taxonomy" id="2070367"/>
    <lineage>
        <taxon>Bacteria</taxon>
        <taxon>Bacillati</taxon>
        <taxon>Actinomycetota</taxon>
        <taxon>Actinomycetes</taxon>
        <taxon>Kitasatosporales</taxon>
        <taxon>Streptomycetaceae</taxon>
        <taxon>Streptomyces</taxon>
    </lineage>
</organism>